<feature type="region of interest" description="Disordered" evidence="4">
    <location>
        <begin position="664"/>
        <end position="704"/>
    </location>
</feature>
<keyword evidence="1" id="KW-0677">Repeat</keyword>
<feature type="repeat" description="ANK" evidence="3">
    <location>
        <begin position="453"/>
        <end position="485"/>
    </location>
</feature>
<evidence type="ECO:0000256" key="2">
    <source>
        <dbReference type="ARBA" id="ARBA00023043"/>
    </source>
</evidence>
<feature type="repeat" description="ANK" evidence="3">
    <location>
        <begin position="203"/>
        <end position="235"/>
    </location>
</feature>
<evidence type="ECO:0000313" key="6">
    <source>
        <dbReference type="Proteomes" id="UP001197093"/>
    </source>
</evidence>
<evidence type="ECO:0000256" key="4">
    <source>
        <dbReference type="SAM" id="MobiDB-lite"/>
    </source>
</evidence>
<comment type="caution">
    <text evidence="5">The sequence shown here is derived from an EMBL/GenBank/DDBJ whole genome shotgun (WGS) entry which is preliminary data.</text>
</comment>
<evidence type="ECO:0000256" key="1">
    <source>
        <dbReference type="ARBA" id="ARBA00022737"/>
    </source>
</evidence>
<dbReference type="AlphaFoldDB" id="A0AAD4ENW3"/>
<dbReference type="Proteomes" id="UP001197093">
    <property type="component" value="Unassembled WGS sequence"/>
</dbReference>
<keyword evidence="2 3" id="KW-0040">ANK repeat</keyword>
<organism evidence="5 6">
    <name type="scientific">Staphylotrichum longicolle</name>
    <dbReference type="NCBI Taxonomy" id="669026"/>
    <lineage>
        <taxon>Eukaryota</taxon>
        <taxon>Fungi</taxon>
        <taxon>Dikarya</taxon>
        <taxon>Ascomycota</taxon>
        <taxon>Pezizomycotina</taxon>
        <taxon>Sordariomycetes</taxon>
        <taxon>Sordariomycetidae</taxon>
        <taxon>Sordariales</taxon>
        <taxon>Chaetomiaceae</taxon>
        <taxon>Staphylotrichum</taxon>
    </lineage>
</organism>
<dbReference type="EMBL" id="JAHCVI010000005">
    <property type="protein sequence ID" value="KAG7284699.1"/>
    <property type="molecule type" value="Genomic_DNA"/>
</dbReference>
<sequence length="704" mass="77697">MASLPGLPNELLFMICDVVHPPKDLSGGSLGALAALARTNKRLSSVFNPLLYERDIQCHAHLPLLWAAKVGEPGTLRKALAAGANPNYTVETRVSRKVWNLANDTFEASRAWAGDESTYWPPLNQARAASLKGQDARWGRDMTPTMTEFDVYAAASAVGAPPKRGNGVAEQYDYESSSESSYDSELDDEAPPRGLDLGKRVPREYTALHMATKEGHNDIITILLDCGADIDSVSRGFCGCESPRGLWSTLIYCALFQAAALGHADLLSHILDTHPDLDVDHADIKGLTAFYFAYANGRWDSTIPLLLSCGANIIVSFEICNPFNEGVVVKVTPLGEACRLGRFEDALKLIDLGADVSFGVQVYFDEYWERLQDESAEDESDEDPEDVELILQTRIPLLHICCMDFSRDCALYQLWETIWGSSLPQASSRPELIARLLAAGTSPDEPWVVEDGHTETPLSVAIRHLNIPAVKALLDGGAGARAQDSDGRNALMSIVDDPNCPTCRILLRDEGDGDWARWRFLPPRQPLFYGRPLRSSALESLIVRENYPRTWEIARLLLDAGASVNHQDSKGDPVLHLLFGKVPRGLPPWWSMEQRSREPLLRLLLARGADPCIRNGAGVSALQVVLEDGGYVDALQMISTECRIDVVDAVPKAAIAHMLAELPWSPPPPQKWNKKRHKQTNTTRTKTGGYQKKTKKQTRTKMTE</sequence>
<evidence type="ECO:0008006" key="7">
    <source>
        <dbReference type="Google" id="ProtNLM"/>
    </source>
</evidence>
<name>A0AAD4ENW3_9PEZI</name>
<gene>
    <name evidence="5" type="ORF">NEMBOFW57_009308</name>
</gene>
<protein>
    <recommendedName>
        <fullName evidence="7">Ankyrin repeat protein</fullName>
    </recommendedName>
</protein>
<feature type="region of interest" description="Disordered" evidence="4">
    <location>
        <begin position="164"/>
        <end position="197"/>
    </location>
</feature>
<proteinExistence type="predicted"/>
<accession>A0AAD4ENW3</accession>
<feature type="compositionally biased region" description="Low complexity" evidence="4">
    <location>
        <begin position="682"/>
        <end position="691"/>
    </location>
</feature>
<dbReference type="PROSITE" id="PS50088">
    <property type="entry name" value="ANK_REPEAT"/>
    <property type="match status" value="2"/>
</dbReference>
<keyword evidence="6" id="KW-1185">Reference proteome</keyword>
<evidence type="ECO:0000256" key="3">
    <source>
        <dbReference type="PROSITE-ProRule" id="PRU00023"/>
    </source>
</evidence>
<dbReference type="PROSITE" id="PS50297">
    <property type="entry name" value="ANK_REP_REGION"/>
    <property type="match status" value="1"/>
</dbReference>
<evidence type="ECO:0000313" key="5">
    <source>
        <dbReference type="EMBL" id="KAG7284699.1"/>
    </source>
</evidence>
<dbReference type="InterPro" id="IPR036770">
    <property type="entry name" value="Ankyrin_rpt-contain_sf"/>
</dbReference>
<dbReference type="PANTHER" id="PTHR24198:SF165">
    <property type="entry name" value="ANKYRIN REPEAT-CONTAINING PROTEIN-RELATED"/>
    <property type="match status" value="1"/>
</dbReference>
<dbReference type="Pfam" id="PF00023">
    <property type="entry name" value="Ank"/>
    <property type="match status" value="1"/>
</dbReference>
<dbReference type="SUPFAM" id="SSF48403">
    <property type="entry name" value="Ankyrin repeat"/>
    <property type="match status" value="2"/>
</dbReference>
<feature type="compositionally biased region" description="Basic residues" evidence="4">
    <location>
        <begin position="692"/>
        <end position="704"/>
    </location>
</feature>
<dbReference type="PRINTS" id="PR01415">
    <property type="entry name" value="ANKYRIN"/>
</dbReference>
<dbReference type="Gene3D" id="1.25.40.20">
    <property type="entry name" value="Ankyrin repeat-containing domain"/>
    <property type="match status" value="4"/>
</dbReference>
<dbReference type="InterPro" id="IPR002110">
    <property type="entry name" value="Ankyrin_rpt"/>
</dbReference>
<reference evidence="5" key="1">
    <citation type="submission" date="2023-02" db="EMBL/GenBank/DDBJ databases">
        <authorList>
            <person name="Palmer J.M."/>
        </authorList>
    </citation>
    <scope>NUCLEOTIDE SEQUENCE</scope>
    <source>
        <strain evidence="5">FW57</strain>
    </source>
</reference>
<dbReference type="PANTHER" id="PTHR24198">
    <property type="entry name" value="ANKYRIN REPEAT AND PROTEIN KINASE DOMAIN-CONTAINING PROTEIN"/>
    <property type="match status" value="1"/>
</dbReference>
<dbReference type="SMART" id="SM00248">
    <property type="entry name" value="ANK"/>
    <property type="match status" value="7"/>
</dbReference>